<dbReference type="GeneID" id="56589966"/>
<dbReference type="PATRIC" id="fig|123899.6.peg.2768"/>
<name>A0A157RSK8_9BORD</name>
<protein>
    <submittedName>
        <fullName evidence="1">Uncharacterized protein</fullName>
    </submittedName>
</protein>
<dbReference type="AlphaFoldDB" id="A0A157RSK8"/>
<dbReference type="KEGG" id="btrm:SAMEA390648702780"/>
<dbReference type="eggNOG" id="ENOG503012Y">
    <property type="taxonomic scope" value="Bacteria"/>
</dbReference>
<accession>A0A157RSK8</accession>
<evidence type="ECO:0000313" key="1">
    <source>
        <dbReference type="EMBL" id="SAI71449.1"/>
    </source>
</evidence>
<sequence length="106" mass="11040">MEIHSRQTGEFEYGVSLLAECDGASFAVYLVLGAPDLDAIADIVPPEALAEGAAIHAASVDAVGSAQEQIDEVLENMNPTDVVVFFCADADCFAAALDLLGVPIEE</sequence>
<dbReference type="EMBL" id="LT546645">
    <property type="protein sequence ID" value="SAI71449.1"/>
    <property type="molecule type" value="Genomic_DNA"/>
</dbReference>
<reference evidence="1 2" key="1">
    <citation type="submission" date="2016-04" db="EMBL/GenBank/DDBJ databases">
        <authorList>
            <consortium name="Pathogen Informatics"/>
        </authorList>
    </citation>
    <scope>NUCLEOTIDE SEQUENCE [LARGE SCALE GENOMIC DNA]</scope>
    <source>
        <strain evidence="1 2">H044680328</strain>
    </source>
</reference>
<organism evidence="1 2">
    <name type="scientific">Bordetella trematum</name>
    <dbReference type="NCBI Taxonomy" id="123899"/>
    <lineage>
        <taxon>Bacteria</taxon>
        <taxon>Pseudomonadati</taxon>
        <taxon>Pseudomonadota</taxon>
        <taxon>Betaproteobacteria</taxon>
        <taxon>Burkholderiales</taxon>
        <taxon>Alcaligenaceae</taxon>
        <taxon>Bordetella</taxon>
    </lineage>
</organism>
<gene>
    <name evidence="1" type="ORF">SAMEA3906487_02780</name>
</gene>
<dbReference type="RefSeq" id="WP_025517497.1">
    <property type="nucleotide sequence ID" value="NZ_CP016340.1"/>
</dbReference>
<dbReference type="OrthoDB" id="8665290at2"/>
<evidence type="ECO:0000313" key="2">
    <source>
        <dbReference type="Proteomes" id="UP000076825"/>
    </source>
</evidence>
<dbReference type="Proteomes" id="UP000076825">
    <property type="component" value="Chromosome 1"/>
</dbReference>
<keyword evidence="2" id="KW-1185">Reference proteome</keyword>
<proteinExistence type="predicted"/>